<keyword evidence="2" id="KW-1185">Reference proteome</keyword>
<evidence type="ECO:0000313" key="1">
    <source>
        <dbReference type="EMBL" id="TLU71209.1"/>
    </source>
</evidence>
<name>A0A5R9J2L2_9PROT</name>
<dbReference type="EMBL" id="VCDI01000008">
    <property type="protein sequence ID" value="TLU71209.1"/>
    <property type="molecule type" value="Genomic_DNA"/>
</dbReference>
<sequence>MAGIVWSRLLDRRTALVADLVYQQQNRRGHESDYLDVGFNRIVGRSLTLSAGLGPGLAQDAAAVRVFAGIKWTIKDALPWQ</sequence>
<proteinExistence type="predicted"/>
<dbReference type="AlphaFoldDB" id="A0A5R9J2L2"/>
<protein>
    <submittedName>
        <fullName evidence="1">Uncharacterized protein</fullName>
    </submittedName>
</protein>
<dbReference type="Proteomes" id="UP000305654">
    <property type="component" value="Unassembled WGS sequence"/>
</dbReference>
<gene>
    <name evidence="1" type="ORF">FE263_17995</name>
</gene>
<comment type="caution">
    <text evidence="1">The sequence shown here is derived from an EMBL/GenBank/DDBJ whole genome shotgun (WGS) entry which is preliminary data.</text>
</comment>
<reference evidence="1 2" key="1">
    <citation type="submission" date="2019-05" db="EMBL/GenBank/DDBJ databases">
        <authorList>
            <person name="Pankratov T."/>
            <person name="Grouzdev D."/>
        </authorList>
    </citation>
    <scope>NUCLEOTIDE SEQUENCE [LARGE SCALE GENOMIC DNA]</scope>
    <source>
        <strain evidence="1 2">KEBCLARHB70R</strain>
    </source>
</reference>
<accession>A0A5R9J2L2</accession>
<organism evidence="1 2">
    <name type="scientific">Lichenicoccus roseus</name>
    <dbReference type="NCBI Taxonomy" id="2683649"/>
    <lineage>
        <taxon>Bacteria</taxon>
        <taxon>Pseudomonadati</taxon>
        <taxon>Pseudomonadota</taxon>
        <taxon>Alphaproteobacteria</taxon>
        <taxon>Acetobacterales</taxon>
        <taxon>Acetobacteraceae</taxon>
        <taxon>Lichenicoccus</taxon>
    </lineage>
</organism>
<dbReference type="OrthoDB" id="7280957at2"/>
<evidence type="ECO:0000313" key="2">
    <source>
        <dbReference type="Proteomes" id="UP000305654"/>
    </source>
</evidence>